<dbReference type="EMBL" id="BNJF01000001">
    <property type="protein sequence ID" value="GHO44208.1"/>
    <property type="molecule type" value="Genomic_DNA"/>
</dbReference>
<gene>
    <name evidence="2" type="ORF">KSX_23710</name>
</gene>
<name>A0A8J3I190_9CHLR</name>
<feature type="region of interest" description="Disordered" evidence="1">
    <location>
        <begin position="38"/>
        <end position="75"/>
    </location>
</feature>
<dbReference type="AlphaFoldDB" id="A0A8J3I190"/>
<dbReference type="RefSeq" id="WP_220193620.1">
    <property type="nucleotide sequence ID" value="NZ_BNJF01000001.1"/>
</dbReference>
<evidence type="ECO:0000256" key="1">
    <source>
        <dbReference type="SAM" id="MobiDB-lite"/>
    </source>
</evidence>
<feature type="compositionally biased region" description="Polar residues" evidence="1">
    <location>
        <begin position="43"/>
        <end position="72"/>
    </location>
</feature>
<accession>A0A8J3I190</accession>
<keyword evidence="3" id="KW-1185">Reference proteome</keyword>
<protein>
    <submittedName>
        <fullName evidence="2">Uncharacterized protein</fullName>
    </submittedName>
</protein>
<comment type="caution">
    <text evidence="2">The sequence shown here is derived from an EMBL/GenBank/DDBJ whole genome shotgun (WGS) entry which is preliminary data.</text>
</comment>
<organism evidence="2 3">
    <name type="scientific">Ktedonospora formicarum</name>
    <dbReference type="NCBI Taxonomy" id="2778364"/>
    <lineage>
        <taxon>Bacteria</taxon>
        <taxon>Bacillati</taxon>
        <taxon>Chloroflexota</taxon>
        <taxon>Ktedonobacteria</taxon>
        <taxon>Ktedonobacterales</taxon>
        <taxon>Ktedonobacteraceae</taxon>
        <taxon>Ktedonospora</taxon>
    </lineage>
</organism>
<reference evidence="2" key="1">
    <citation type="submission" date="2020-10" db="EMBL/GenBank/DDBJ databases">
        <title>Taxonomic study of unclassified bacteria belonging to the class Ktedonobacteria.</title>
        <authorList>
            <person name="Yabe S."/>
            <person name="Wang C.M."/>
            <person name="Zheng Y."/>
            <person name="Sakai Y."/>
            <person name="Cavaletti L."/>
            <person name="Monciardini P."/>
            <person name="Donadio S."/>
        </authorList>
    </citation>
    <scope>NUCLEOTIDE SEQUENCE</scope>
    <source>
        <strain evidence="2">SOSP1-1</strain>
    </source>
</reference>
<sequence>MLIIGGLIIVAVLAILGAFLMARGGGNSDATAAPATTAVEPQASATPSQPLVTETPTSEEQTIYTGTQSPRSLPTDAPYGDMMGASLPLYALRQEIHMLQGQVYQLSEHIQVLNQHAHEIEQRLSRVHELLPEKGREDHAGVTGSPNAYNEGHSY</sequence>
<evidence type="ECO:0000313" key="3">
    <source>
        <dbReference type="Proteomes" id="UP000612362"/>
    </source>
</evidence>
<dbReference type="Proteomes" id="UP000612362">
    <property type="component" value="Unassembled WGS sequence"/>
</dbReference>
<evidence type="ECO:0000313" key="2">
    <source>
        <dbReference type="EMBL" id="GHO44208.1"/>
    </source>
</evidence>
<feature type="region of interest" description="Disordered" evidence="1">
    <location>
        <begin position="134"/>
        <end position="155"/>
    </location>
</feature>
<proteinExistence type="predicted"/>